<evidence type="ECO:0000256" key="1">
    <source>
        <dbReference type="SAM" id="MobiDB-lite"/>
    </source>
</evidence>
<name>A0A3P3W3A1_9MICO</name>
<accession>A0A3P3W3A1</accession>
<dbReference type="AlphaFoldDB" id="A0A3P3W3A1"/>
<protein>
    <submittedName>
        <fullName evidence="2">DUF349 domain-containing protein</fullName>
    </submittedName>
</protein>
<organism evidence="2 3">
    <name type="scientific">Gulosibacter macacae</name>
    <dbReference type="NCBI Taxonomy" id="2488791"/>
    <lineage>
        <taxon>Bacteria</taxon>
        <taxon>Bacillati</taxon>
        <taxon>Actinomycetota</taxon>
        <taxon>Actinomycetes</taxon>
        <taxon>Micrococcales</taxon>
        <taxon>Microbacteriaceae</taxon>
        <taxon>Gulosibacter</taxon>
    </lineage>
</organism>
<evidence type="ECO:0000313" key="3">
    <source>
        <dbReference type="Proteomes" id="UP000274391"/>
    </source>
</evidence>
<comment type="caution">
    <text evidence="2">The sequence shown here is derived from an EMBL/GenBank/DDBJ whole genome shotgun (WGS) entry which is preliminary data.</text>
</comment>
<feature type="compositionally biased region" description="Polar residues" evidence="1">
    <location>
        <begin position="351"/>
        <end position="365"/>
    </location>
</feature>
<dbReference type="InterPro" id="IPR007139">
    <property type="entry name" value="DUF349"/>
</dbReference>
<gene>
    <name evidence="2" type="ORF">EG850_05720</name>
</gene>
<dbReference type="RefSeq" id="WP_124971248.1">
    <property type="nucleotide sequence ID" value="NZ_RQVS01000005.1"/>
</dbReference>
<feature type="region of interest" description="Disordered" evidence="1">
    <location>
        <begin position="347"/>
        <end position="367"/>
    </location>
</feature>
<dbReference type="OrthoDB" id="5422202at2"/>
<keyword evidence="3" id="KW-1185">Reference proteome</keyword>
<sequence>MSELPQHPFGRVEADGTVYVTDRGEERQVGQYPDGTPEEALAYFVRKFDDLAGQVTLLEQRVRAGANPADITKGAKHLRQQLTDANAVGDLEALRTRLDALGGAVEELSGQQQEEQKQALAEALAHRESIVVEAEKLAAQNPASIQWKQTSAKVEELFGQWQQHQKDGPRLPKGEANELWKRFRAARTHLDGERRKFFAELDSQHKTARDAKQRIIERAEALAPQGADGVAEYRRLLDEWKTVGRAGRKLDDTLWARFKAAGDVLFQAKGEIDARDNEEFQANLDAKLAILDDAQPILELSDRVKARELLSAIQTRWDEVGRVPRDRFKEVEERLRKVEQHVRKLDDDHWANSNPERQARQSGMSAQLHDAITKLEAELDAARAGGDAKKIKQAEEALETRKSWLKAIGG</sequence>
<dbReference type="EMBL" id="RQVS01000005">
    <property type="protein sequence ID" value="RRJ87303.1"/>
    <property type="molecule type" value="Genomic_DNA"/>
</dbReference>
<reference evidence="2 3" key="1">
    <citation type="submission" date="2018-11" db="EMBL/GenBank/DDBJ databases">
        <title>YIM 102482-1 draft genome.</title>
        <authorList>
            <person name="Li G."/>
            <person name="Jiang Y."/>
        </authorList>
    </citation>
    <scope>NUCLEOTIDE SEQUENCE [LARGE SCALE GENOMIC DNA]</scope>
    <source>
        <strain evidence="2 3">YIM 102482-1</strain>
    </source>
</reference>
<dbReference type="Proteomes" id="UP000274391">
    <property type="component" value="Unassembled WGS sequence"/>
</dbReference>
<evidence type="ECO:0000313" key="2">
    <source>
        <dbReference type="EMBL" id="RRJ87303.1"/>
    </source>
</evidence>
<proteinExistence type="predicted"/>
<dbReference type="Pfam" id="PF03993">
    <property type="entry name" value="DUF349"/>
    <property type="match status" value="3"/>
</dbReference>